<accession>A0ABD5Q438</accession>
<name>A0ABD5Q438_9EURY</name>
<organism evidence="1 2">
    <name type="scientific">Halorussus aquaticus</name>
    <dbReference type="NCBI Taxonomy" id="2953748"/>
    <lineage>
        <taxon>Archaea</taxon>
        <taxon>Methanobacteriati</taxon>
        <taxon>Methanobacteriota</taxon>
        <taxon>Stenosarchaea group</taxon>
        <taxon>Halobacteria</taxon>
        <taxon>Halobacteriales</taxon>
        <taxon>Haladaptataceae</taxon>
        <taxon>Halorussus</taxon>
    </lineage>
</organism>
<dbReference type="Pfam" id="PF24333">
    <property type="entry name" value="DUF7501"/>
    <property type="match status" value="1"/>
</dbReference>
<dbReference type="EMBL" id="JBHSHT010000002">
    <property type="protein sequence ID" value="MFC4825512.1"/>
    <property type="molecule type" value="Genomic_DNA"/>
</dbReference>
<proteinExistence type="predicted"/>
<dbReference type="Proteomes" id="UP001595945">
    <property type="component" value="Unassembled WGS sequence"/>
</dbReference>
<protein>
    <submittedName>
        <fullName evidence="1">Uncharacterized protein</fullName>
    </submittedName>
</protein>
<keyword evidence="2" id="KW-1185">Reference proteome</keyword>
<sequence>MSTTATWSDPSDCPFCGSELQNPGAGFIDHIDENPDCEAGFQTWRSQIADDIRGGWSG</sequence>
<evidence type="ECO:0000313" key="1">
    <source>
        <dbReference type="EMBL" id="MFC4825512.1"/>
    </source>
</evidence>
<reference evidence="1 2" key="1">
    <citation type="journal article" date="2019" name="Int. J. Syst. Evol. Microbiol.">
        <title>The Global Catalogue of Microorganisms (GCM) 10K type strain sequencing project: providing services to taxonomists for standard genome sequencing and annotation.</title>
        <authorList>
            <consortium name="The Broad Institute Genomics Platform"/>
            <consortium name="The Broad Institute Genome Sequencing Center for Infectious Disease"/>
            <person name="Wu L."/>
            <person name="Ma J."/>
        </authorList>
    </citation>
    <scope>NUCLEOTIDE SEQUENCE [LARGE SCALE GENOMIC DNA]</scope>
    <source>
        <strain evidence="1 2">XZYJ18</strain>
    </source>
</reference>
<evidence type="ECO:0000313" key="2">
    <source>
        <dbReference type="Proteomes" id="UP001595945"/>
    </source>
</evidence>
<gene>
    <name evidence="1" type="ORF">ACFO9K_14725</name>
</gene>
<dbReference type="AlphaFoldDB" id="A0ABD5Q438"/>
<dbReference type="GeneID" id="73043769"/>
<comment type="caution">
    <text evidence="1">The sequence shown here is derived from an EMBL/GenBank/DDBJ whole genome shotgun (WGS) entry which is preliminary data.</text>
</comment>
<dbReference type="RefSeq" id="WP_254268830.1">
    <property type="nucleotide sequence ID" value="NZ_CP100400.1"/>
</dbReference>
<dbReference type="InterPro" id="IPR055924">
    <property type="entry name" value="DUF7501"/>
</dbReference>